<dbReference type="EMBL" id="BRLB01000032">
    <property type="protein sequence ID" value="GKX32356.1"/>
    <property type="molecule type" value="Genomic_DNA"/>
</dbReference>
<name>A0A9W6DGJ1_9FIRM</name>
<dbReference type="Proteomes" id="UP001144256">
    <property type="component" value="Unassembled WGS sequence"/>
</dbReference>
<dbReference type="AlphaFoldDB" id="A0A9W6DGJ1"/>
<accession>A0A9W6DGJ1</accession>
<sequence>MNDNKNEFNLTLFLIEALVSNKKVFSIVDKSYEKYSYGAYKLAKESEYYNHPIFTGGSILRNIMCKRILGLILLDMQDDKNIIDNIIKKGWNNLYNYIKNYKEDIMLEKVVLRFSNVNMTDDEINAITTITIVLANIFEINLVQDEIFNKYLTMQIERLNFYDNNSKNFAQFCYNNLTKDEIKRSESIYNRICNKYHQINNINDINNFRK</sequence>
<keyword evidence="2" id="KW-1185">Reference proteome</keyword>
<proteinExistence type="predicted"/>
<comment type="caution">
    <text evidence="1">The sequence shown here is derived from an EMBL/GenBank/DDBJ whole genome shotgun (WGS) entry which is preliminary data.</text>
</comment>
<reference evidence="1" key="1">
    <citation type="submission" date="2022-06" db="EMBL/GenBank/DDBJ databases">
        <title>Vallitalea longa sp. nov., an anaerobic bacterium isolated from marine sediment.</title>
        <authorList>
            <person name="Hirano S."/>
            <person name="Terahara T."/>
            <person name="Mori K."/>
            <person name="Hamada M."/>
            <person name="Matsumoto R."/>
            <person name="Kobayashi T."/>
        </authorList>
    </citation>
    <scope>NUCLEOTIDE SEQUENCE</scope>
    <source>
        <strain evidence="1">SH18-1</strain>
    </source>
</reference>
<organism evidence="1 2">
    <name type="scientific">Vallitalea longa</name>
    <dbReference type="NCBI Taxonomy" id="2936439"/>
    <lineage>
        <taxon>Bacteria</taxon>
        <taxon>Bacillati</taxon>
        <taxon>Bacillota</taxon>
        <taxon>Clostridia</taxon>
        <taxon>Lachnospirales</taxon>
        <taxon>Vallitaleaceae</taxon>
        <taxon>Vallitalea</taxon>
    </lineage>
</organism>
<gene>
    <name evidence="1" type="ORF">SH1V18_48360</name>
</gene>
<dbReference type="RefSeq" id="WP_281819850.1">
    <property type="nucleotide sequence ID" value="NZ_BRLB01000032.1"/>
</dbReference>
<protein>
    <submittedName>
        <fullName evidence="1">Uncharacterized protein</fullName>
    </submittedName>
</protein>
<evidence type="ECO:0000313" key="1">
    <source>
        <dbReference type="EMBL" id="GKX32356.1"/>
    </source>
</evidence>
<evidence type="ECO:0000313" key="2">
    <source>
        <dbReference type="Proteomes" id="UP001144256"/>
    </source>
</evidence>